<name>A0A6G4R2Q2_9CAUL</name>
<accession>A0A6G4R2Q2</accession>
<keyword evidence="1" id="KW-0812">Transmembrane</keyword>
<evidence type="ECO:0000313" key="2">
    <source>
        <dbReference type="EMBL" id="NGM51448.1"/>
    </source>
</evidence>
<comment type="caution">
    <text evidence="2">The sequence shown here is derived from an EMBL/GenBank/DDBJ whole genome shotgun (WGS) entry which is preliminary data.</text>
</comment>
<proteinExistence type="predicted"/>
<organism evidence="2">
    <name type="scientific">Caulobacter sp. 602-2</name>
    <dbReference type="NCBI Taxonomy" id="2710887"/>
    <lineage>
        <taxon>Bacteria</taxon>
        <taxon>Pseudomonadati</taxon>
        <taxon>Pseudomonadota</taxon>
        <taxon>Alphaproteobacteria</taxon>
        <taxon>Caulobacterales</taxon>
        <taxon>Caulobacteraceae</taxon>
        <taxon>Caulobacter</taxon>
    </lineage>
</organism>
<keyword evidence="1" id="KW-1133">Transmembrane helix</keyword>
<gene>
    <name evidence="2" type="ORF">G5B46_17700</name>
</gene>
<dbReference type="EMBL" id="JAAKGT010000009">
    <property type="protein sequence ID" value="NGM51448.1"/>
    <property type="molecule type" value="Genomic_DNA"/>
</dbReference>
<sequence>MTSSEETVVVRRPAWVQLALAAAIIAVLAAFAAWSIGSGFDTQGSLTKERRLLMWYATVFVLSPVAAIGIIIASIRLIRRGGALMTVRAGRVQLFDGQPDFALDDVRRIVLGNGYLVFELHDEGARTLHVGFVEAAASKIKALRPDLEVFDPGDPDGAIRRAAG</sequence>
<feature type="transmembrane region" description="Helical" evidence="1">
    <location>
        <begin position="54"/>
        <end position="78"/>
    </location>
</feature>
<dbReference type="AlphaFoldDB" id="A0A6G4R2Q2"/>
<protein>
    <submittedName>
        <fullName evidence="2">Uncharacterized protein</fullName>
    </submittedName>
</protein>
<dbReference type="RefSeq" id="WP_165260899.1">
    <property type="nucleotide sequence ID" value="NZ_JAAKGT010000009.1"/>
</dbReference>
<feature type="transmembrane region" description="Helical" evidence="1">
    <location>
        <begin position="14"/>
        <end position="34"/>
    </location>
</feature>
<evidence type="ECO:0000256" key="1">
    <source>
        <dbReference type="SAM" id="Phobius"/>
    </source>
</evidence>
<reference evidence="2" key="1">
    <citation type="submission" date="2020-02" db="EMBL/GenBank/DDBJ databases">
        <authorList>
            <person name="Gao J."/>
            <person name="Sun J."/>
        </authorList>
    </citation>
    <scope>NUCLEOTIDE SEQUENCE</scope>
    <source>
        <strain evidence="2">602-2</strain>
    </source>
</reference>
<keyword evidence="1" id="KW-0472">Membrane</keyword>